<evidence type="ECO:0000313" key="2">
    <source>
        <dbReference type="EMBL" id="KAF5809482.1"/>
    </source>
</evidence>
<dbReference type="Proteomes" id="UP000215914">
    <property type="component" value="Unassembled WGS sequence"/>
</dbReference>
<dbReference type="AlphaFoldDB" id="A0A9K3NQM7"/>
<evidence type="ECO:0000259" key="1">
    <source>
        <dbReference type="Pfam" id="PF04195"/>
    </source>
</evidence>
<protein>
    <recommendedName>
        <fullName evidence="1">Transposase (putative) gypsy type domain-containing protein</fullName>
    </recommendedName>
</protein>
<comment type="caution">
    <text evidence="2">The sequence shown here is derived from an EMBL/GenBank/DDBJ whole genome shotgun (WGS) entry which is preliminary data.</text>
</comment>
<gene>
    <name evidence="2" type="ORF">HanXRQr2_Chr04g0157661</name>
</gene>
<organism evidence="2 3">
    <name type="scientific">Helianthus annuus</name>
    <name type="common">Common sunflower</name>
    <dbReference type="NCBI Taxonomy" id="4232"/>
    <lineage>
        <taxon>Eukaryota</taxon>
        <taxon>Viridiplantae</taxon>
        <taxon>Streptophyta</taxon>
        <taxon>Embryophyta</taxon>
        <taxon>Tracheophyta</taxon>
        <taxon>Spermatophyta</taxon>
        <taxon>Magnoliopsida</taxon>
        <taxon>eudicotyledons</taxon>
        <taxon>Gunneridae</taxon>
        <taxon>Pentapetalae</taxon>
        <taxon>asterids</taxon>
        <taxon>campanulids</taxon>
        <taxon>Asterales</taxon>
        <taxon>Asteraceae</taxon>
        <taxon>Asteroideae</taxon>
        <taxon>Heliantheae alliance</taxon>
        <taxon>Heliantheae</taxon>
        <taxon>Helianthus</taxon>
    </lineage>
</organism>
<proteinExistence type="predicted"/>
<evidence type="ECO:0000313" key="3">
    <source>
        <dbReference type="Proteomes" id="UP000215914"/>
    </source>
</evidence>
<dbReference type="PANTHER" id="PTHR31099">
    <property type="entry name" value="OS06G0165300 PROTEIN"/>
    <property type="match status" value="1"/>
</dbReference>
<dbReference type="PANTHER" id="PTHR31099:SF49">
    <property type="entry name" value="MYOSIN HEAVY CHAIN-LIKE PROTEIN"/>
    <property type="match status" value="1"/>
</dbReference>
<dbReference type="InterPro" id="IPR007321">
    <property type="entry name" value="Transposase_28"/>
</dbReference>
<name>A0A9K3NQM7_HELAN</name>
<dbReference type="Gramene" id="mRNA:HanXRQr2_Chr04g0157661">
    <property type="protein sequence ID" value="CDS:HanXRQr2_Chr04g0157661.1"/>
    <property type="gene ID" value="HanXRQr2_Chr04g0157661"/>
</dbReference>
<accession>A0A9K3NQM7</accession>
<reference evidence="2" key="2">
    <citation type="submission" date="2020-06" db="EMBL/GenBank/DDBJ databases">
        <title>Helianthus annuus Genome sequencing and assembly Release 2.</title>
        <authorList>
            <person name="Gouzy J."/>
            <person name="Langlade N."/>
            <person name="Munos S."/>
        </authorList>
    </citation>
    <scope>NUCLEOTIDE SEQUENCE</scope>
    <source>
        <tissue evidence="2">Leaves</tissue>
    </source>
</reference>
<keyword evidence="3" id="KW-1185">Reference proteome</keyword>
<reference evidence="2" key="1">
    <citation type="journal article" date="2017" name="Nature">
        <title>The sunflower genome provides insights into oil metabolism, flowering and Asterid evolution.</title>
        <authorList>
            <person name="Badouin H."/>
            <person name="Gouzy J."/>
            <person name="Grassa C.J."/>
            <person name="Murat F."/>
            <person name="Staton S.E."/>
            <person name="Cottret L."/>
            <person name="Lelandais-Briere C."/>
            <person name="Owens G.L."/>
            <person name="Carrere S."/>
            <person name="Mayjonade B."/>
            <person name="Legrand L."/>
            <person name="Gill N."/>
            <person name="Kane N.C."/>
            <person name="Bowers J.E."/>
            <person name="Hubner S."/>
            <person name="Bellec A."/>
            <person name="Berard A."/>
            <person name="Berges H."/>
            <person name="Blanchet N."/>
            <person name="Boniface M.C."/>
            <person name="Brunel D."/>
            <person name="Catrice O."/>
            <person name="Chaidir N."/>
            <person name="Claudel C."/>
            <person name="Donnadieu C."/>
            <person name="Faraut T."/>
            <person name="Fievet G."/>
            <person name="Helmstetter N."/>
            <person name="King M."/>
            <person name="Knapp S.J."/>
            <person name="Lai Z."/>
            <person name="Le Paslier M.C."/>
            <person name="Lippi Y."/>
            <person name="Lorenzon L."/>
            <person name="Mandel J.R."/>
            <person name="Marage G."/>
            <person name="Marchand G."/>
            <person name="Marquand E."/>
            <person name="Bret-Mestries E."/>
            <person name="Morien E."/>
            <person name="Nambeesan S."/>
            <person name="Nguyen T."/>
            <person name="Pegot-Espagnet P."/>
            <person name="Pouilly N."/>
            <person name="Raftis F."/>
            <person name="Sallet E."/>
            <person name="Schiex T."/>
            <person name="Thomas J."/>
            <person name="Vandecasteele C."/>
            <person name="Vares D."/>
            <person name="Vear F."/>
            <person name="Vautrin S."/>
            <person name="Crespi M."/>
            <person name="Mangin B."/>
            <person name="Burke J.M."/>
            <person name="Salse J."/>
            <person name="Munos S."/>
            <person name="Vincourt P."/>
            <person name="Rieseberg L.H."/>
            <person name="Langlade N.B."/>
        </authorList>
    </citation>
    <scope>NUCLEOTIDE SEQUENCE</scope>
    <source>
        <tissue evidence="2">Leaves</tissue>
    </source>
</reference>
<feature type="domain" description="Transposase (putative) gypsy type" evidence="1">
    <location>
        <begin position="67"/>
        <end position="127"/>
    </location>
</feature>
<dbReference type="EMBL" id="MNCJ02000319">
    <property type="protein sequence ID" value="KAF5809482.1"/>
    <property type="molecule type" value="Genomic_DNA"/>
</dbReference>
<dbReference type="Pfam" id="PF04195">
    <property type="entry name" value="Transposase_28"/>
    <property type="match status" value="1"/>
</dbReference>
<sequence>MSTGEKQKTSAEDMSSSLPPLKWSEETFNDLVKSFKFPDSWGAICPKEGQIAAQAPTGYITLFWDYFADGNFRLPITKCLLEVLGYYRFHLSQLHPMGMVRIRHFEFLCQSMGIEPLVDRFRVFYQLHCSLGFYSIMQRSAAKKILLTLPKSYHEWKSKLF</sequence>